<dbReference type="PRINTS" id="PR01002">
    <property type="entry name" value="FLGFLGJ"/>
</dbReference>
<dbReference type="Pfam" id="PF01832">
    <property type="entry name" value="Glucosaminidase"/>
    <property type="match status" value="1"/>
</dbReference>
<keyword evidence="2" id="KW-0378">Hydrolase</keyword>
<name>A0A0R1S8B6_9LACO</name>
<proteinExistence type="inferred from homology"/>
<dbReference type="InterPro" id="IPR051056">
    <property type="entry name" value="Glycosyl_Hydrolase_73"/>
</dbReference>
<accession>A0A0R1S8B6</accession>
<evidence type="ECO:0000256" key="3">
    <source>
        <dbReference type="SAM" id="SignalP"/>
    </source>
</evidence>
<keyword evidence="6" id="KW-1185">Reference proteome</keyword>
<evidence type="ECO:0000256" key="1">
    <source>
        <dbReference type="ARBA" id="ARBA00010266"/>
    </source>
</evidence>
<dbReference type="InterPro" id="IPR002901">
    <property type="entry name" value="MGlyc_endo_b_GlcNAc-like_dom"/>
</dbReference>
<dbReference type="Pfam" id="PF03217">
    <property type="entry name" value="SlpA"/>
    <property type="match status" value="1"/>
</dbReference>
<dbReference type="eggNOG" id="COG1705">
    <property type="taxonomic scope" value="Bacteria"/>
</dbReference>
<evidence type="ECO:0000256" key="2">
    <source>
        <dbReference type="ARBA" id="ARBA00022801"/>
    </source>
</evidence>
<dbReference type="PATRIC" id="fig|1122152.4.peg.630"/>
<comment type="caution">
    <text evidence="5">The sequence shown here is derived from an EMBL/GenBank/DDBJ whole genome shotgun (WGS) entry which is preliminary data.</text>
</comment>
<protein>
    <submittedName>
        <fullName evidence="5">Mannosyl-glycoprotein endo-beta-N-acetylglucosaminidase</fullName>
    </submittedName>
</protein>
<dbReference type="Proteomes" id="UP000051931">
    <property type="component" value="Unassembled WGS sequence"/>
</dbReference>
<organism evidence="5 6">
    <name type="scientific">Lactobacillus psittaci DSM 15354</name>
    <dbReference type="NCBI Taxonomy" id="1122152"/>
    <lineage>
        <taxon>Bacteria</taxon>
        <taxon>Bacillati</taxon>
        <taxon>Bacillota</taxon>
        <taxon>Bacilli</taxon>
        <taxon>Lactobacillales</taxon>
        <taxon>Lactobacillaceae</taxon>
        <taxon>Lactobacillus</taxon>
    </lineage>
</organism>
<feature type="chain" id="PRO_5006410377" evidence="3">
    <location>
        <begin position="30"/>
        <end position="383"/>
    </location>
</feature>
<dbReference type="AlphaFoldDB" id="A0A0R1S8B6"/>
<evidence type="ECO:0000259" key="4">
    <source>
        <dbReference type="SMART" id="SM00047"/>
    </source>
</evidence>
<dbReference type="EMBL" id="AZFB01000022">
    <property type="protein sequence ID" value="KRL61755.1"/>
    <property type="molecule type" value="Genomic_DNA"/>
</dbReference>
<dbReference type="SMART" id="SM00047">
    <property type="entry name" value="LYZ2"/>
    <property type="match status" value="1"/>
</dbReference>
<evidence type="ECO:0000313" key="5">
    <source>
        <dbReference type="EMBL" id="KRL61755.1"/>
    </source>
</evidence>
<keyword evidence="3" id="KW-0732">Signal</keyword>
<reference evidence="5 6" key="1">
    <citation type="journal article" date="2015" name="Genome Announc.">
        <title>Expanding the biotechnology potential of lactobacilli through comparative genomics of 213 strains and associated genera.</title>
        <authorList>
            <person name="Sun Z."/>
            <person name="Harris H.M."/>
            <person name="McCann A."/>
            <person name="Guo C."/>
            <person name="Argimon S."/>
            <person name="Zhang W."/>
            <person name="Yang X."/>
            <person name="Jeffery I.B."/>
            <person name="Cooney J.C."/>
            <person name="Kagawa T.F."/>
            <person name="Liu W."/>
            <person name="Song Y."/>
            <person name="Salvetti E."/>
            <person name="Wrobel A."/>
            <person name="Rasinkangas P."/>
            <person name="Parkhill J."/>
            <person name="Rea M.C."/>
            <person name="O'Sullivan O."/>
            <person name="Ritari J."/>
            <person name="Douillard F.P."/>
            <person name="Paul Ross R."/>
            <person name="Yang R."/>
            <person name="Briner A.E."/>
            <person name="Felis G.E."/>
            <person name="de Vos W.M."/>
            <person name="Barrangou R."/>
            <person name="Klaenhammer T.R."/>
            <person name="Caufield P.W."/>
            <person name="Cui Y."/>
            <person name="Zhang H."/>
            <person name="O'Toole P.W."/>
        </authorList>
    </citation>
    <scope>NUCLEOTIDE SEQUENCE [LARGE SCALE GENOMIC DNA]</scope>
    <source>
        <strain evidence="5 6">DSM 15354</strain>
    </source>
</reference>
<sequence length="383" mass="42423">MNMKFLRRGITAATLAAILLSNSNSLVLAVEQSKANSAKTEQATDRQPSQDYLAKDPSIGPGYYEFSNGKPKYDLNSILYANVDATTFFNSIKAGAMAGWKKGILPSITAAQAAIESGWGATGGARIANNLFGIKGTYNGQGTYLRTTEYRGGRYVSIVAQFRKYPNWATSIEDHANFLVNNSRYHNLLFQKDYRTFARLLLQDGYATDPNYASKIINFIQIYGLQSWDQEAFNGNTGSGITQESEDIAQIKYVPGYGVLGFTIDGKYIPGSNYKFKDGTRWKVLRSVVINGQEMYDLGAGQYVPKAYTDHYDNGVVTIHYVPNYGVNAWRSDGTQIAGSNLKFKTGSRWKICGVKMINGEICYLVGIDTYIPKKYTQWGAGK</sequence>
<dbReference type="Gene3D" id="4.10.80.30">
    <property type="entry name" value="DNA polymerase, domain 6"/>
    <property type="match status" value="1"/>
</dbReference>
<dbReference type="InterPro" id="IPR024968">
    <property type="entry name" value="SlpA_C_lactobacillus"/>
</dbReference>
<dbReference type="STRING" id="1122152.GCA_000425905_00066"/>
<dbReference type="PANTHER" id="PTHR33308">
    <property type="entry name" value="PEPTIDOGLYCAN HYDROLASE FLGJ"/>
    <property type="match status" value="1"/>
</dbReference>
<gene>
    <name evidence="5" type="ORF">FC23_GL000620</name>
</gene>
<feature type="domain" description="Mannosyl-glycoprotein endo-beta-N-acetylglucosamidase-like" evidence="4">
    <location>
        <begin position="77"/>
        <end position="229"/>
    </location>
</feature>
<dbReference type="PANTHER" id="PTHR33308:SF9">
    <property type="entry name" value="PEPTIDOGLYCAN HYDROLASE FLGJ"/>
    <property type="match status" value="1"/>
</dbReference>
<dbReference type="Gene3D" id="1.10.530.10">
    <property type="match status" value="1"/>
</dbReference>
<dbReference type="OrthoDB" id="37530at2"/>
<comment type="similarity">
    <text evidence="1">Belongs to the glycosyl hydrolase 73 family.</text>
</comment>
<dbReference type="RefSeq" id="WP_051237967.1">
    <property type="nucleotide sequence ID" value="NZ_AZFB01000022.1"/>
</dbReference>
<dbReference type="GO" id="GO:0004040">
    <property type="term" value="F:amidase activity"/>
    <property type="evidence" value="ECO:0007669"/>
    <property type="project" value="InterPro"/>
</dbReference>
<evidence type="ECO:0000313" key="6">
    <source>
        <dbReference type="Proteomes" id="UP000051931"/>
    </source>
</evidence>
<feature type="signal peptide" evidence="3">
    <location>
        <begin position="1"/>
        <end position="29"/>
    </location>
</feature>